<gene>
    <name evidence="1" type="ORF">ABS770_18330</name>
</gene>
<protein>
    <submittedName>
        <fullName evidence="1">Uncharacterized protein</fullName>
    </submittedName>
</protein>
<keyword evidence="2" id="KW-1185">Reference proteome</keyword>
<name>A0ABV1R6C6_9HYPH</name>
<dbReference type="EMBL" id="JBELQD010000021">
    <property type="protein sequence ID" value="MER2290227.1"/>
    <property type="molecule type" value="Genomic_DNA"/>
</dbReference>
<comment type="caution">
    <text evidence="1">The sequence shown here is derived from an EMBL/GenBank/DDBJ whole genome shotgun (WGS) entry which is preliminary data.</text>
</comment>
<dbReference type="RefSeq" id="WP_007560424.1">
    <property type="nucleotide sequence ID" value="NZ_FOQW01000016.1"/>
</dbReference>
<evidence type="ECO:0000313" key="1">
    <source>
        <dbReference type="EMBL" id="MER2290227.1"/>
    </source>
</evidence>
<organism evidence="1 2">
    <name type="scientific">Methylobacterium brachiatum</name>
    <dbReference type="NCBI Taxonomy" id="269660"/>
    <lineage>
        <taxon>Bacteria</taxon>
        <taxon>Pseudomonadati</taxon>
        <taxon>Pseudomonadota</taxon>
        <taxon>Alphaproteobacteria</taxon>
        <taxon>Hyphomicrobiales</taxon>
        <taxon>Methylobacteriaceae</taxon>
        <taxon>Methylobacterium</taxon>
    </lineage>
</organism>
<accession>A0ABV1R6C6</accession>
<sequence length="149" mass="15957">MTMEAYALCTQPISSISEWRAAIDAIGFDLKLEADQIPPAVSGHLPATWQGRGAGFECSVIPFSDLAETYPETDFGGPWACAYAFYFATFPACAGTWIAIAAGLRLTGGIAFDPQEDKLLTAEAAIRYAHDTVASIARLEAQFGRNTSL</sequence>
<reference evidence="1" key="1">
    <citation type="submission" date="2024-06" db="EMBL/GenBank/DDBJ databases">
        <authorList>
            <person name="Campbell A.G."/>
        </authorList>
    </citation>
    <scope>NUCLEOTIDE SEQUENCE</scope>
    <source>
        <strain evidence="1">EM17</strain>
    </source>
</reference>
<proteinExistence type="predicted"/>
<dbReference type="Proteomes" id="UP001432995">
    <property type="component" value="Unassembled WGS sequence"/>
</dbReference>
<dbReference type="GeneID" id="90834260"/>
<evidence type="ECO:0000313" key="2">
    <source>
        <dbReference type="Proteomes" id="UP001432995"/>
    </source>
</evidence>